<evidence type="ECO:0000313" key="1">
    <source>
        <dbReference type="EMBL" id="GBN06534.1"/>
    </source>
</evidence>
<protein>
    <submittedName>
        <fullName evidence="1">Uncharacterized protein</fullName>
    </submittedName>
</protein>
<comment type="caution">
    <text evidence="1">The sequence shown here is derived from an EMBL/GenBank/DDBJ whole genome shotgun (WGS) entry which is preliminary data.</text>
</comment>
<sequence>MVLCSSTECLYASRCIVDIDVHTRREEHYSRSRIDDRKRAAFPRSSVITVAYLSPCFVHCDSSSRHTLRSADRCADTMNPDVTPNENDENNSSRELRKRFVSCRISQSSKRALLRVSSCLLLIVSIL</sequence>
<organism evidence="1 2">
    <name type="scientific">Araneus ventricosus</name>
    <name type="common">Orbweaver spider</name>
    <name type="synonym">Epeira ventricosa</name>
    <dbReference type="NCBI Taxonomy" id="182803"/>
    <lineage>
        <taxon>Eukaryota</taxon>
        <taxon>Metazoa</taxon>
        <taxon>Ecdysozoa</taxon>
        <taxon>Arthropoda</taxon>
        <taxon>Chelicerata</taxon>
        <taxon>Arachnida</taxon>
        <taxon>Araneae</taxon>
        <taxon>Araneomorphae</taxon>
        <taxon>Entelegynae</taxon>
        <taxon>Araneoidea</taxon>
        <taxon>Araneidae</taxon>
        <taxon>Araneus</taxon>
    </lineage>
</organism>
<dbReference type="EMBL" id="BGPR01005073">
    <property type="protein sequence ID" value="GBN06534.1"/>
    <property type="molecule type" value="Genomic_DNA"/>
</dbReference>
<reference evidence="1 2" key="1">
    <citation type="journal article" date="2019" name="Sci. Rep.">
        <title>Orb-weaving spider Araneus ventricosus genome elucidates the spidroin gene catalogue.</title>
        <authorList>
            <person name="Kono N."/>
            <person name="Nakamura H."/>
            <person name="Ohtoshi R."/>
            <person name="Moran D.A.P."/>
            <person name="Shinohara A."/>
            <person name="Yoshida Y."/>
            <person name="Fujiwara M."/>
            <person name="Mori M."/>
            <person name="Tomita M."/>
            <person name="Arakawa K."/>
        </authorList>
    </citation>
    <scope>NUCLEOTIDE SEQUENCE [LARGE SCALE GENOMIC DNA]</scope>
</reference>
<dbReference type="AlphaFoldDB" id="A0A4Y2KVP8"/>
<dbReference type="Proteomes" id="UP000499080">
    <property type="component" value="Unassembled WGS sequence"/>
</dbReference>
<name>A0A4Y2KVP8_ARAVE</name>
<accession>A0A4Y2KVP8</accession>
<gene>
    <name evidence="1" type="ORF">AVEN_201984_1</name>
</gene>
<evidence type="ECO:0000313" key="2">
    <source>
        <dbReference type="Proteomes" id="UP000499080"/>
    </source>
</evidence>
<keyword evidence="2" id="KW-1185">Reference proteome</keyword>
<proteinExistence type="predicted"/>